<sequence length="192" mass="18582">MADPETDGGTSSPDPDERSGRAVRWWLAAATFVLGLFVGGLVVGLLDDGSAPVPVATPAGPATGVGVPLPDAPPTGETAEVVVNAACLRAVNGAQDVVAAIDDLGEAAGEFNAARLDEVIRQLQPLQGRLSGDIAGCQVVSEVAEGIPTGTAPGAPTGTAPGAPTGTAPGTPTGTSPASPAPPPATTVAPPS</sequence>
<feature type="compositionally biased region" description="Low complexity" evidence="1">
    <location>
        <begin position="148"/>
        <end position="178"/>
    </location>
</feature>
<accession>A0A098Y4I8</accession>
<dbReference type="OrthoDB" id="5198339at2"/>
<keyword evidence="2" id="KW-0812">Transmembrane</keyword>
<reference evidence="3 4" key="1">
    <citation type="submission" date="2014-07" db="EMBL/GenBank/DDBJ databases">
        <title>Biosystematic studies on Modestobacter strains isolated from extreme hyper-arid desert soil and from historic building.</title>
        <authorList>
            <person name="Bukarasam K."/>
            <person name="Bull A."/>
            <person name="Girard G."/>
            <person name="van Wezel G."/>
            <person name="Goodfellow M."/>
        </authorList>
    </citation>
    <scope>NUCLEOTIDE SEQUENCE [LARGE SCALE GENOMIC DNA]</scope>
    <source>
        <strain evidence="3 4">KNN45-2b</strain>
    </source>
</reference>
<evidence type="ECO:0000256" key="1">
    <source>
        <dbReference type="SAM" id="MobiDB-lite"/>
    </source>
</evidence>
<feature type="region of interest" description="Disordered" evidence="1">
    <location>
        <begin position="148"/>
        <end position="192"/>
    </location>
</feature>
<feature type="transmembrane region" description="Helical" evidence="2">
    <location>
        <begin position="25"/>
        <end position="46"/>
    </location>
</feature>
<feature type="compositionally biased region" description="Pro residues" evidence="1">
    <location>
        <begin position="179"/>
        <end position="192"/>
    </location>
</feature>
<evidence type="ECO:0000256" key="2">
    <source>
        <dbReference type="SAM" id="Phobius"/>
    </source>
</evidence>
<comment type="caution">
    <text evidence="3">The sequence shown here is derived from an EMBL/GenBank/DDBJ whole genome shotgun (WGS) entry which is preliminary data.</text>
</comment>
<keyword evidence="2" id="KW-0472">Membrane</keyword>
<dbReference type="Proteomes" id="UP000029713">
    <property type="component" value="Unassembled WGS sequence"/>
</dbReference>
<dbReference type="EMBL" id="JPMX01000077">
    <property type="protein sequence ID" value="KGH45372.1"/>
    <property type="molecule type" value="Genomic_DNA"/>
</dbReference>
<gene>
    <name evidence="3" type="ORF">IN07_16825</name>
</gene>
<organism evidence="3 4">
    <name type="scientific">Modestobacter caceresii</name>
    <dbReference type="NCBI Taxonomy" id="1522368"/>
    <lineage>
        <taxon>Bacteria</taxon>
        <taxon>Bacillati</taxon>
        <taxon>Actinomycetota</taxon>
        <taxon>Actinomycetes</taxon>
        <taxon>Geodermatophilales</taxon>
        <taxon>Geodermatophilaceae</taxon>
        <taxon>Modestobacter</taxon>
    </lineage>
</organism>
<protein>
    <submittedName>
        <fullName evidence="3">Uncharacterized protein</fullName>
    </submittedName>
</protein>
<evidence type="ECO:0000313" key="4">
    <source>
        <dbReference type="Proteomes" id="UP000029713"/>
    </source>
</evidence>
<keyword evidence="2" id="KW-1133">Transmembrane helix</keyword>
<evidence type="ECO:0000313" key="3">
    <source>
        <dbReference type="EMBL" id="KGH45372.1"/>
    </source>
</evidence>
<dbReference type="RefSeq" id="WP_052091370.1">
    <property type="nucleotide sequence ID" value="NZ_JPMX01000077.1"/>
</dbReference>
<dbReference type="AlphaFoldDB" id="A0A098Y4I8"/>
<proteinExistence type="predicted"/>
<name>A0A098Y4I8_9ACTN</name>
<keyword evidence="4" id="KW-1185">Reference proteome</keyword>